<reference evidence="2 3" key="1">
    <citation type="submission" date="2018-11" db="EMBL/GenBank/DDBJ databases">
        <title>Proposal to divide the Flavobacteriaceae and reorganize its genera based on Amino Acid Identity values calculated from whole genome sequences.</title>
        <authorList>
            <person name="Nicholson A.C."/>
            <person name="Gulvik C.A."/>
            <person name="Whitney A.M."/>
            <person name="Humrighouse B.W."/>
            <person name="Bell M."/>
            <person name="Holmes B."/>
            <person name="Steigerwalt A."/>
            <person name="Villarma A."/>
            <person name="Sheth M."/>
            <person name="Batra D."/>
            <person name="Pryor J."/>
            <person name="Bernardet J.-F."/>
            <person name="Hugo C."/>
            <person name="Kampfer P."/>
            <person name="Newman J."/>
            <person name="Mcquiston J.R."/>
        </authorList>
    </citation>
    <scope>NUCLEOTIDE SEQUENCE [LARGE SCALE GENOMIC DNA]</scope>
    <source>
        <strain evidence="2 3">G0211</strain>
    </source>
</reference>
<evidence type="ECO:0000313" key="3">
    <source>
        <dbReference type="Proteomes" id="UP000269076"/>
    </source>
</evidence>
<gene>
    <name evidence="2" type="ORF">EG340_18055</name>
</gene>
<feature type="transmembrane region" description="Helical" evidence="1">
    <location>
        <begin position="75"/>
        <end position="97"/>
    </location>
</feature>
<dbReference type="EMBL" id="CP033928">
    <property type="protein sequence ID" value="AZA62805.1"/>
    <property type="molecule type" value="Genomic_DNA"/>
</dbReference>
<accession>A0A3G6NA33</accession>
<feature type="transmembrane region" description="Helical" evidence="1">
    <location>
        <begin position="12"/>
        <end position="32"/>
    </location>
</feature>
<keyword evidence="1" id="KW-1133">Transmembrane helix</keyword>
<keyword evidence="1" id="KW-0472">Membrane</keyword>
<dbReference type="Proteomes" id="UP000269076">
    <property type="component" value="Chromosome"/>
</dbReference>
<evidence type="ECO:0000256" key="1">
    <source>
        <dbReference type="SAM" id="Phobius"/>
    </source>
</evidence>
<protein>
    <submittedName>
        <fullName evidence="2">Uncharacterized protein</fullName>
    </submittedName>
</protein>
<sequence length="108" mass="12654">MKNILQKIPKPIPLLVLFVLFSISIVLIPKFFMEYMYSHKLINFFLVIFYFIPGLFFFSIASINNFLKNKIYNSLLIKIISLIPVIAIILYFLYAVITLLKVSLFPID</sequence>
<keyword evidence="1" id="KW-0812">Transmembrane</keyword>
<feature type="transmembrane region" description="Helical" evidence="1">
    <location>
        <begin position="44"/>
        <end position="63"/>
    </location>
</feature>
<evidence type="ECO:0000313" key="2">
    <source>
        <dbReference type="EMBL" id="AZA62805.1"/>
    </source>
</evidence>
<dbReference type="AlphaFoldDB" id="A0A3G6NA33"/>
<organism evidence="2 3">
    <name type="scientific">Chryseobacterium indoltheticum</name>
    <dbReference type="NCBI Taxonomy" id="254"/>
    <lineage>
        <taxon>Bacteria</taxon>
        <taxon>Pseudomonadati</taxon>
        <taxon>Bacteroidota</taxon>
        <taxon>Flavobacteriia</taxon>
        <taxon>Flavobacteriales</taxon>
        <taxon>Weeksellaceae</taxon>
        <taxon>Chryseobacterium group</taxon>
        <taxon>Chryseobacterium</taxon>
    </lineage>
</organism>
<proteinExistence type="predicted"/>
<name>A0A3G6NA33_9FLAO</name>